<accession>A0A177HKQ8</accession>
<reference evidence="1 3" key="1">
    <citation type="submission" date="2015-12" db="EMBL/GenBank/DDBJ databases">
        <title>Genome sequence of Streptomyces sp. G25.</title>
        <authorList>
            <person name="Poehlein A."/>
            <person name="Roettig A."/>
            <person name="Hiessl S."/>
            <person name="Hauschild P."/>
            <person name="Schauer J."/>
            <person name="Madkour M.H."/>
            <person name="Al-Ansari A.M."/>
            <person name="Almakishah N.H."/>
            <person name="Steinbuechel A."/>
            <person name="Daniel R."/>
        </authorList>
    </citation>
    <scope>NUCLEOTIDE SEQUENCE [LARGE SCALE GENOMIC DNA]</scope>
    <source>
        <strain evidence="1">G25</strain>
        <strain evidence="3">G25(2015)</strain>
    </source>
</reference>
<dbReference type="Proteomes" id="UP000077381">
    <property type="component" value="Unassembled WGS sequence"/>
</dbReference>
<name>A0A177HKQ8_9ACTN</name>
<protein>
    <submittedName>
        <fullName evidence="1">Uncharacterized protein</fullName>
    </submittedName>
</protein>
<dbReference type="EMBL" id="LOHS01000108">
    <property type="protein sequence ID" value="OAH11474.1"/>
    <property type="molecule type" value="Genomic_DNA"/>
</dbReference>
<proteinExistence type="predicted"/>
<keyword evidence="3" id="KW-1185">Reference proteome</keyword>
<evidence type="ECO:0000313" key="1">
    <source>
        <dbReference type="EMBL" id="OAH11465.1"/>
    </source>
</evidence>
<sequence>MAIIEMREGFRLRARVSAEPLHRAQVGAQVRLGFGSRPQEIAFQLCHS</sequence>
<gene>
    <name evidence="1" type="ORF">STSP_51380</name>
    <name evidence="2" type="ORF">STSP_51470</name>
</gene>
<evidence type="ECO:0000313" key="3">
    <source>
        <dbReference type="Proteomes" id="UP000077381"/>
    </source>
</evidence>
<dbReference type="EMBL" id="LOHS01000108">
    <property type="protein sequence ID" value="OAH11465.1"/>
    <property type="molecule type" value="Genomic_DNA"/>
</dbReference>
<evidence type="ECO:0000313" key="2">
    <source>
        <dbReference type="EMBL" id="OAH11474.1"/>
    </source>
</evidence>
<dbReference type="PATRIC" id="fig|1716141.3.peg.5400"/>
<comment type="caution">
    <text evidence="1">The sequence shown here is derived from an EMBL/GenBank/DDBJ whole genome shotgun (WGS) entry which is preliminary data.</text>
</comment>
<dbReference type="AlphaFoldDB" id="A0A177HKQ8"/>
<organism evidence="1 3">
    <name type="scientific">Streptomyces jeddahensis</name>
    <dbReference type="NCBI Taxonomy" id="1716141"/>
    <lineage>
        <taxon>Bacteria</taxon>
        <taxon>Bacillati</taxon>
        <taxon>Actinomycetota</taxon>
        <taxon>Actinomycetes</taxon>
        <taxon>Kitasatosporales</taxon>
        <taxon>Streptomycetaceae</taxon>
        <taxon>Streptomyces</taxon>
    </lineage>
</organism>